<gene>
    <name evidence="13" type="ORF">CXB51_026088</name>
</gene>
<dbReference type="AlphaFoldDB" id="A0A8J5YKG0"/>
<dbReference type="GO" id="GO:0006423">
    <property type="term" value="P:cysteinyl-tRNA aminoacylation"/>
    <property type="evidence" value="ECO:0007669"/>
    <property type="project" value="InterPro"/>
</dbReference>
<keyword evidence="4" id="KW-0479">Metal-binding</keyword>
<keyword evidence="9" id="KW-0030">Aminoacyl-tRNA synthetase</keyword>
<dbReference type="InterPro" id="IPR024909">
    <property type="entry name" value="Cys-tRNA/MSH_ligase"/>
</dbReference>
<evidence type="ECO:0000256" key="8">
    <source>
        <dbReference type="ARBA" id="ARBA00022917"/>
    </source>
</evidence>
<dbReference type="GO" id="GO:0005524">
    <property type="term" value="F:ATP binding"/>
    <property type="evidence" value="ECO:0007669"/>
    <property type="project" value="UniProtKB-KW"/>
</dbReference>
<keyword evidence="8" id="KW-0648">Protein biosynthesis</keyword>
<dbReference type="InterPro" id="IPR015803">
    <property type="entry name" value="Cys-tRNA-ligase"/>
</dbReference>
<keyword evidence="3" id="KW-0436">Ligase</keyword>
<dbReference type="SUPFAM" id="SSF52374">
    <property type="entry name" value="Nucleotidylyl transferase"/>
    <property type="match status" value="1"/>
</dbReference>
<evidence type="ECO:0000256" key="5">
    <source>
        <dbReference type="ARBA" id="ARBA00022741"/>
    </source>
</evidence>
<dbReference type="PRINTS" id="PR00983">
    <property type="entry name" value="TRNASYNTHCYS"/>
</dbReference>
<dbReference type="EMBL" id="JAHUZN010000010">
    <property type="protein sequence ID" value="KAG8481305.1"/>
    <property type="molecule type" value="Genomic_DNA"/>
</dbReference>
<dbReference type="GO" id="GO:0005737">
    <property type="term" value="C:cytoplasm"/>
    <property type="evidence" value="ECO:0007669"/>
    <property type="project" value="TreeGrafter"/>
</dbReference>
<evidence type="ECO:0000256" key="4">
    <source>
        <dbReference type="ARBA" id="ARBA00022723"/>
    </source>
</evidence>
<dbReference type="PANTHER" id="PTHR10890">
    <property type="entry name" value="CYSTEINYL-TRNA SYNTHETASE"/>
    <property type="match status" value="1"/>
</dbReference>
<dbReference type="Gene3D" id="1.20.120.1910">
    <property type="entry name" value="Cysteine-tRNA ligase, C-terminal anti-codon recognition domain"/>
    <property type="match status" value="1"/>
</dbReference>
<comment type="cofactor">
    <cofactor evidence="1">
        <name>Zn(2+)</name>
        <dbReference type="ChEBI" id="CHEBI:29105"/>
    </cofactor>
</comment>
<dbReference type="EC" id="6.1.1.16" evidence="2"/>
<sequence length="640" mass="73138">MGTLLKCYKPLFSIRFTSFPNSLHSVQLRTHSFNNPKRRNPIRRCFSSLSPSSQPLINGTTLDKMDGNRQPGSPSSELWLHNTMSKKKELFKPKVEDKVGMYVCGVTAYDLSHIGHARVYVTFDVLYRYLKHLGYEVCYVRNFTDVDDKIIARANELAEDPISLSRRYCDEFIQDMVHLQCLPPSVEPRVSDHMPHIIDMIKQIVDNGYAYRVEGDVFFSVENFPAYGQLSGRKLEDNRAGERVAVDSRKRNPADFALWKASFIRNNVWRYSTYVVKSRTDQAAHGILNVRKRRGALLGESMGAGKTGRPGWHIECSAMSAAYLGYSFDIHGGGMDLVFPHHENEIAQSCAACKQSNVSYWIHNGFVTVDSEKMSKSLGNFFTIREVIDLYHPLALRLFLMGTHYRSPINYSDVLLESASERIFYIYQVAQSLLCSLCMHGFGKSIPPETLNVINKFHNDFFDFHLFLAALSDPLKTINDLLHTRKVSGFKMINFVHFMFNFKQLICRILSGNKEAGNADRIGGCFRKDYIRNVLSVLGLMPTSYSEALQQLREMALKRAKLTEEKILQKIEERSEARKNKDYEKSDAIRKDLAVVGIALMDSPDGTSWRPAIPLPLQEQQVAATQHSEEMHFYETDNFF</sequence>
<dbReference type="Gene3D" id="3.40.50.620">
    <property type="entry name" value="HUPs"/>
    <property type="match status" value="1"/>
</dbReference>
<dbReference type="Pfam" id="PF23493">
    <property type="entry name" value="CysS_C"/>
    <property type="match status" value="1"/>
</dbReference>
<evidence type="ECO:0000256" key="2">
    <source>
        <dbReference type="ARBA" id="ARBA00012832"/>
    </source>
</evidence>
<reference evidence="13 14" key="1">
    <citation type="journal article" date="2021" name="bioRxiv">
        <title>The Gossypium anomalum genome as a resource for cotton improvement and evolutionary analysis of hybrid incompatibility.</title>
        <authorList>
            <person name="Grover C.E."/>
            <person name="Yuan D."/>
            <person name="Arick M.A."/>
            <person name="Miller E.R."/>
            <person name="Hu G."/>
            <person name="Peterson D.G."/>
            <person name="Wendel J.F."/>
            <person name="Udall J.A."/>
        </authorList>
    </citation>
    <scope>NUCLEOTIDE SEQUENCE [LARGE SCALE GENOMIC DNA]</scope>
    <source>
        <strain evidence="13">JFW-Udall</strain>
        <tissue evidence="13">Leaf</tissue>
    </source>
</reference>
<dbReference type="InterPro" id="IPR014729">
    <property type="entry name" value="Rossmann-like_a/b/a_fold"/>
</dbReference>
<dbReference type="InterPro" id="IPR056411">
    <property type="entry name" value="CysS_C"/>
</dbReference>
<dbReference type="InterPro" id="IPR032678">
    <property type="entry name" value="tRNA-synt_1_cat_dom"/>
</dbReference>
<proteinExistence type="inferred from homology"/>
<keyword evidence="7" id="KW-0067">ATP-binding</keyword>
<dbReference type="CDD" id="cd00672">
    <property type="entry name" value="CysRS_core"/>
    <property type="match status" value="1"/>
</dbReference>
<feature type="domain" description="tRNA synthetases class I catalytic" evidence="11">
    <location>
        <begin position="307"/>
        <end position="420"/>
    </location>
</feature>
<keyword evidence="5" id="KW-0547">Nucleotide-binding</keyword>
<feature type="domain" description="Cysteinyl-tRNA ligase anticodon binding" evidence="12">
    <location>
        <begin position="572"/>
        <end position="610"/>
    </location>
</feature>
<evidence type="ECO:0000256" key="6">
    <source>
        <dbReference type="ARBA" id="ARBA00022833"/>
    </source>
</evidence>
<dbReference type="Pfam" id="PF01406">
    <property type="entry name" value="tRNA-synt_1e"/>
    <property type="match status" value="2"/>
</dbReference>
<keyword evidence="14" id="KW-1185">Reference proteome</keyword>
<dbReference type="Proteomes" id="UP000701853">
    <property type="component" value="Chromosome 10"/>
</dbReference>
<name>A0A8J5YKG0_9ROSI</name>
<organism evidence="13 14">
    <name type="scientific">Gossypium anomalum</name>
    <dbReference type="NCBI Taxonomy" id="47600"/>
    <lineage>
        <taxon>Eukaryota</taxon>
        <taxon>Viridiplantae</taxon>
        <taxon>Streptophyta</taxon>
        <taxon>Embryophyta</taxon>
        <taxon>Tracheophyta</taxon>
        <taxon>Spermatophyta</taxon>
        <taxon>Magnoliopsida</taxon>
        <taxon>eudicotyledons</taxon>
        <taxon>Gunneridae</taxon>
        <taxon>Pentapetalae</taxon>
        <taxon>rosids</taxon>
        <taxon>malvids</taxon>
        <taxon>Malvales</taxon>
        <taxon>Malvaceae</taxon>
        <taxon>Malvoideae</taxon>
        <taxon>Gossypium</taxon>
    </lineage>
</organism>
<evidence type="ECO:0000256" key="9">
    <source>
        <dbReference type="ARBA" id="ARBA00023146"/>
    </source>
</evidence>
<evidence type="ECO:0000259" key="11">
    <source>
        <dbReference type="Pfam" id="PF01406"/>
    </source>
</evidence>
<evidence type="ECO:0000256" key="10">
    <source>
        <dbReference type="ARBA" id="ARBA00031499"/>
    </source>
</evidence>
<evidence type="ECO:0000256" key="1">
    <source>
        <dbReference type="ARBA" id="ARBA00001947"/>
    </source>
</evidence>
<dbReference type="PANTHER" id="PTHR10890:SF25">
    <property type="entry name" value="CYSTEINE--TRNA LIGASE, CHLOROPLASTIC_MITOCHONDRIAL"/>
    <property type="match status" value="1"/>
</dbReference>
<protein>
    <recommendedName>
        <fullName evidence="2">cysteine--tRNA ligase</fullName>
        <ecNumber evidence="2">6.1.1.16</ecNumber>
    </recommendedName>
    <alternativeName>
        <fullName evidence="10">Cysteinyl-tRNA synthetase</fullName>
    </alternativeName>
</protein>
<comment type="caution">
    <text evidence="13">The sequence shown here is derived from an EMBL/GenBank/DDBJ whole genome shotgun (WGS) entry which is preliminary data.</text>
</comment>
<dbReference type="InterPro" id="IPR009080">
    <property type="entry name" value="tRNAsynth_Ia_anticodon-bd"/>
</dbReference>
<evidence type="ECO:0000313" key="14">
    <source>
        <dbReference type="Proteomes" id="UP000701853"/>
    </source>
</evidence>
<feature type="domain" description="tRNA synthetases class I catalytic" evidence="11">
    <location>
        <begin position="91"/>
        <end position="269"/>
    </location>
</feature>
<evidence type="ECO:0000256" key="7">
    <source>
        <dbReference type="ARBA" id="ARBA00022840"/>
    </source>
</evidence>
<evidence type="ECO:0000256" key="3">
    <source>
        <dbReference type="ARBA" id="ARBA00022598"/>
    </source>
</evidence>
<evidence type="ECO:0000313" key="13">
    <source>
        <dbReference type="EMBL" id="KAG8481305.1"/>
    </source>
</evidence>
<dbReference type="SUPFAM" id="SSF47323">
    <property type="entry name" value="Anticodon-binding domain of a subclass of class I aminoacyl-tRNA synthetases"/>
    <property type="match status" value="1"/>
</dbReference>
<dbReference type="GO" id="GO:0046872">
    <property type="term" value="F:metal ion binding"/>
    <property type="evidence" value="ECO:0007669"/>
    <property type="project" value="UniProtKB-KW"/>
</dbReference>
<evidence type="ECO:0000259" key="12">
    <source>
        <dbReference type="Pfam" id="PF23493"/>
    </source>
</evidence>
<accession>A0A8J5YKG0</accession>
<dbReference type="OrthoDB" id="438179at2759"/>
<dbReference type="GO" id="GO:0004817">
    <property type="term" value="F:cysteine-tRNA ligase activity"/>
    <property type="evidence" value="ECO:0007669"/>
    <property type="project" value="UniProtKB-EC"/>
</dbReference>
<dbReference type="HAMAP" id="MF_00041">
    <property type="entry name" value="Cys_tRNA_synth"/>
    <property type="match status" value="1"/>
</dbReference>
<keyword evidence="6" id="KW-0862">Zinc</keyword>